<accession>A0AAW3ZJA3</accession>
<name>A0AAW3ZJA3_9GAMM</name>
<dbReference type="RefSeq" id="WP_192027879.1">
    <property type="nucleotide sequence ID" value="NZ_JACYTR010000003.1"/>
</dbReference>
<dbReference type="SUPFAM" id="SSF143081">
    <property type="entry name" value="BB1717-like"/>
    <property type="match status" value="1"/>
</dbReference>
<keyword evidence="6" id="KW-0238">DNA-binding</keyword>
<dbReference type="Pfam" id="PF02586">
    <property type="entry name" value="SRAP"/>
    <property type="match status" value="1"/>
</dbReference>
<protein>
    <recommendedName>
        <fullName evidence="8">Abasic site processing protein</fullName>
        <ecNumber evidence="8">3.4.-.-</ecNumber>
    </recommendedName>
</protein>
<dbReference type="GO" id="GO:0003697">
    <property type="term" value="F:single-stranded DNA binding"/>
    <property type="evidence" value="ECO:0007669"/>
    <property type="project" value="InterPro"/>
</dbReference>
<evidence type="ECO:0000313" key="10">
    <source>
        <dbReference type="Proteomes" id="UP000613768"/>
    </source>
</evidence>
<evidence type="ECO:0000313" key="9">
    <source>
        <dbReference type="EMBL" id="MBD8524531.1"/>
    </source>
</evidence>
<evidence type="ECO:0000256" key="5">
    <source>
        <dbReference type="ARBA" id="ARBA00023124"/>
    </source>
</evidence>
<evidence type="ECO:0000256" key="1">
    <source>
        <dbReference type="ARBA" id="ARBA00008136"/>
    </source>
</evidence>
<dbReference type="AlphaFoldDB" id="A0AAW3ZJA3"/>
<evidence type="ECO:0000256" key="4">
    <source>
        <dbReference type="ARBA" id="ARBA00022801"/>
    </source>
</evidence>
<keyword evidence="5" id="KW-0190">Covalent protein-DNA linkage</keyword>
<gene>
    <name evidence="9" type="ORF">IFO71_02150</name>
</gene>
<dbReference type="PANTHER" id="PTHR13604:SF0">
    <property type="entry name" value="ABASIC SITE PROCESSING PROTEIN HMCES"/>
    <property type="match status" value="1"/>
</dbReference>
<evidence type="ECO:0000256" key="8">
    <source>
        <dbReference type="RuleBase" id="RU364100"/>
    </source>
</evidence>
<dbReference type="EMBL" id="JACYTR010000003">
    <property type="protein sequence ID" value="MBD8524531.1"/>
    <property type="molecule type" value="Genomic_DNA"/>
</dbReference>
<keyword evidence="2 8" id="KW-0645">Protease</keyword>
<sequence length="229" mass="25457">MCGRFTQDTSWAEVRAFLQPIEFRSPEQQPAAQFNVAPTQSAWVVLPIQGVLSAQPMRWGLIPAWARDPGKTGYSTFNARIESAASKPTFRHAFRRHRALLLASGYYEWKTQTGSKQAHYIQDATAPLLCMAALWEPPLPSGPELPSFSILTCPATGKVAELHDRMPVMLQPEAGRAWIEHAPVQPLEWAQQYVSPSLAWHAVDNAVGNVRSQGPQLCQPLSRQTGLFE</sequence>
<keyword evidence="7" id="KW-0456">Lyase</keyword>
<evidence type="ECO:0000256" key="3">
    <source>
        <dbReference type="ARBA" id="ARBA00022763"/>
    </source>
</evidence>
<dbReference type="Gene3D" id="3.90.1680.10">
    <property type="entry name" value="SOS response associated peptidase-like"/>
    <property type="match status" value="1"/>
</dbReference>
<dbReference type="Proteomes" id="UP000613768">
    <property type="component" value="Unassembled WGS sequence"/>
</dbReference>
<dbReference type="GO" id="GO:0106300">
    <property type="term" value="P:protein-DNA covalent cross-linking repair"/>
    <property type="evidence" value="ECO:0007669"/>
    <property type="project" value="InterPro"/>
</dbReference>
<keyword evidence="3" id="KW-0227">DNA damage</keyword>
<evidence type="ECO:0000256" key="2">
    <source>
        <dbReference type="ARBA" id="ARBA00022670"/>
    </source>
</evidence>
<organism evidence="9 10">
    <name type="scientific">Pseudomarimonas arenosa</name>
    <dbReference type="NCBI Taxonomy" id="2774145"/>
    <lineage>
        <taxon>Bacteria</taxon>
        <taxon>Pseudomonadati</taxon>
        <taxon>Pseudomonadota</taxon>
        <taxon>Gammaproteobacteria</taxon>
        <taxon>Lysobacterales</taxon>
        <taxon>Lysobacteraceae</taxon>
        <taxon>Pseudomarimonas</taxon>
    </lineage>
</organism>
<proteinExistence type="inferred from homology"/>
<keyword evidence="10" id="KW-1185">Reference proteome</keyword>
<dbReference type="InterPro" id="IPR003738">
    <property type="entry name" value="SRAP"/>
</dbReference>
<evidence type="ECO:0000256" key="7">
    <source>
        <dbReference type="ARBA" id="ARBA00023239"/>
    </source>
</evidence>
<dbReference type="InterPro" id="IPR036590">
    <property type="entry name" value="SRAP-like"/>
</dbReference>
<dbReference type="GO" id="GO:0016829">
    <property type="term" value="F:lyase activity"/>
    <property type="evidence" value="ECO:0007669"/>
    <property type="project" value="UniProtKB-KW"/>
</dbReference>
<reference evidence="9 10" key="1">
    <citation type="submission" date="2020-09" db="EMBL/GenBank/DDBJ databases">
        <title>Pseudoxanthomonas sp. CAU 1598 isolated from sand of Yaerae Beach.</title>
        <authorList>
            <person name="Kim W."/>
        </authorList>
    </citation>
    <scope>NUCLEOTIDE SEQUENCE [LARGE SCALE GENOMIC DNA]</scope>
    <source>
        <strain evidence="9 10">CAU 1598</strain>
    </source>
</reference>
<keyword evidence="4 8" id="KW-0378">Hydrolase</keyword>
<dbReference type="GO" id="GO:0006508">
    <property type="term" value="P:proteolysis"/>
    <property type="evidence" value="ECO:0007669"/>
    <property type="project" value="UniProtKB-KW"/>
</dbReference>
<evidence type="ECO:0000256" key="6">
    <source>
        <dbReference type="ARBA" id="ARBA00023125"/>
    </source>
</evidence>
<comment type="similarity">
    <text evidence="1 8">Belongs to the SOS response-associated peptidase family.</text>
</comment>
<dbReference type="GO" id="GO:0008233">
    <property type="term" value="F:peptidase activity"/>
    <property type="evidence" value="ECO:0007669"/>
    <property type="project" value="UniProtKB-KW"/>
</dbReference>
<dbReference type="EC" id="3.4.-.-" evidence="8"/>
<comment type="caution">
    <text evidence="9">The sequence shown here is derived from an EMBL/GenBank/DDBJ whole genome shotgun (WGS) entry which is preliminary data.</text>
</comment>
<dbReference type="PANTHER" id="PTHR13604">
    <property type="entry name" value="DC12-RELATED"/>
    <property type="match status" value="1"/>
</dbReference>